<dbReference type="EMBL" id="JBBPBM010000020">
    <property type="protein sequence ID" value="KAK8551017.1"/>
    <property type="molecule type" value="Genomic_DNA"/>
</dbReference>
<organism evidence="1 2">
    <name type="scientific">Hibiscus sabdariffa</name>
    <name type="common">roselle</name>
    <dbReference type="NCBI Taxonomy" id="183260"/>
    <lineage>
        <taxon>Eukaryota</taxon>
        <taxon>Viridiplantae</taxon>
        <taxon>Streptophyta</taxon>
        <taxon>Embryophyta</taxon>
        <taxon>Tracheophyta</taxon>
        <taxon>Spermatophyta</taxon>
        <taxon>Magnoliopsida</taxon>
        <taxon>eudicotyledons</taxon>
        <taxon>Gunneridae</taxon>
        <taxon>Pentapetalae</taxon>
        <taxon>rosids</taxon>
        <taxon>malvids</taxon>
        <taxon>Malvales</taxon>
        <taxon>Malvaceae</taxon>
        <taxon>Malvoideae</taxon>
        <taxon>Hibiscus</taxon>
    </lineage>
</organism>
<sequence>MEMEVTVLTGDKENTGTKRDNLDGLLKLNAIAFASSTHIPTCPSAVEMVISIASNKSQLSSGLACTAQAIRT</sequence>
<gene>
    <name evidence="1" type="ORF">V6N12_039692</name>
</gene>
<protein>
    <submittedName>
        <fullName evidence="1">Uncharacterized protein</fullName>
    </submittedName>
</protein>
<proteinExistence type="predicted"/>
<keyword evidence="2" id="KW-1185">Reference proteome</keyword>
<evidence type="ECO:0000313" key="1">
    <source>
        <dbReference type="EMBL" id="KAK8551017.1"/>
    </source>
</evidence>
<evidence type="ECO:0000313" key="2">
    <source>
        <dbReference type="Proteomes" id="UP001472677"/>
    </source>
</evidence>
<reference evidence="1 2" key="1">
    <citation type="journal article" date="2024" name="G3 (Bethesda)">
        <title>Genome assembly of Hibiscus sabdariffa L. provides insights into metabolisms of medicinal natural products.</title>
        <authorList>
            <person name="Kim T."/>
        </authorList>
    </citation>
    <scope>NUCLEOTIDE SEQUENCE [LARGE SCALE GENOMIC DNA]</scope>
    <source>
        <strain evidence="1">TK-2024</strain>
        <tissue evidence="1">Old leaves</tissue>
    </source>
</reference>
<name>A0ABR2E506_9ROSI</name>
<comment type="caution">
    <text evidence="1">The sequence shown here is derived from an EMBL/GenBank/DDBJ whole genome shotgun (WGS) entry which is preliminary data.</text>
</comment>
<dbReference type="Proteomes" id="UP001472677">
    <property type="component" value="Unassembled WGS sequence"/>
</dbReference>
<accession>A0ABR2E506</accession>